<dbReference type="GeneID" id="39582434"/>
<dbReference type="EMBL" id="ML119052">
    <property type="protein sequence ID" value="ROT40954.1"/>
    <property type="molecule type" value="Genomic_DNA"/>
</dbReference>
<reference evidence="1 2" key="1">
    <citation type="journal article" date="2018" name="Mol. Ecol.">
        <title>The obligate alkalophilic soda-lake fungus Sodiomyces alkalinus has shifted to a protein diet.</title>
        <authorList>
            <person name="Grum-Grzhimaylo A.A."/>
            <person name="Falkoski D.L."/>
            <person name="van den Heuvel J."/>
            <person name="Valero-Jimenez C.A."/>
            <person name="Min B."/>
            <person name="Choi I.G."/>
            <person name="Lipzen A."/>
            <person name="Daum C.G."/>
            <person name="Aanen D.K."/>
            <person name="Tsang A."/>
            <person name="Henrissat B."/>
            <person name="Bilanenko E.N."/>
            <person name="de Vries R.P."/>
            <person name="van Kan J.A.L."/>
            <person name="Grigoriev I.V."/>
            <person name="Debets A.J.M."/>
        </authorList>
    </citation>
    <scope>NUCLEOTIDE SEQUENCE [LARGE SCALE GENOMIC DNA]</scope>
    <source>
        <strain evidence="1 2">F11</strain>
    </source>
</reference>
<organism evidence="1 2">
    <name type="scientific">Sodiomyces alkalinus (strain CBS 110278 / VKM F-3762 / F11)</name>
    <name type="common">Alkaliphilic filamentous fungus</name>
    <dbReference type="NCBI Taxonomy" id="1314773"/>
    <lineage>
        <taxon>Eukaryota</taxon>
        <taxon>Fungi</taxon>
        <taxon>Dikarya</taxon>
        <taxon>Ascomycota</taxon>
        <taxon>Pezizomycotina</taxon>
        <taxon>Sordariomycetes</taxon>
        <taxon>Hypocreomycetidae</taxon>
        <taxon>Glomerellales</taxon>
        <taxon>Plectosphaerellaceae</taxon>
        <taxon>Sodiomyces</taxon>
    </lineage>
</organism>
<dbReference type="PROSITE" id="PS51257">
    <property type="entry name" value="PROKAR_LIPOPROTEIN"/>
    <property type="match status" value="1"/>
</dbReference>
<gene>
    <name evidence="1" type="ORF">SODALDRAFT_356976</name>
</gene>
<keyword evidence="2" id="KW-1185">Reference proteome</keyword>
<protein>
    <submittedName>
        <fullName evidence="1">Uncharacterized protein</fullName>
    </submittedName>
</protein>
<evidence type="ECO:0000313" key="1">
    <source>
        <dbReference type="EMBL" id="ROT40954.1"/>
    </source>
</evidence>
<sequence>MDWKLKKTDEYQYHSLYATNGHNISGLLSQGCGIATKVTGTGMWQKESNEVQHAHVGT</sequence>
<name>A0A3N2Q2G4_SODAK</name>
<evidence type="ECO:0000313" key="2">
    <source>
        <dbReference type="Proteomes" id="UP000272025"/>
    </source>
</evidence>
<proteinExistence type="predicted"/>
<dbReference type="AlphaFoldDB" id="A0A3N2Q2G4"/>
<dbReference type="Proteomes" id="UP000272025">
    <property type="component" value="Unassembled WGS sequence"/>
</dbReference>
<accession>A0A3N2Q2G4</accession>
<dbReference type="RefSeq" id="XP_028468760.1">
    <property type="nucleotide sequence ID" value="XM_028613956.1"/>
</dbReference>